<keyword evidence="4" id="KW-1185">Reference proteome</keyword>
<dbReference type="GO" id="GO:0005737">
    <property type="term" value="C:cytoplasm"/>
    <property type="evidence" value="ECO:0007669"/>
    <property type="project" value="TreeGrafter"/>
</dbReference>
<keyword evidence="1" id="KW-0560">Oxidoreductase</keyword>
<dbReference type="Gene3D" id="3.20.20.100">
    <property type="entry name" value="NADP-dependent oxidoreductase domain"/>
    <property type="match status" value="1"/>
</dbReference>
<protein>
    <recommendedName>
        <fullName evidence="2">NADP-dependent oxidoreductase domain-containing protein</fullName>
    </recommendedName>
</protein>
<comment type="caution">
    <text evidence="3">The sequence shown here is derived from an EMBL/GenBank/DDBJ whole genome shotgun (WGS) entry which is preliminary data.</text>
</comment>
<dbReference type="GO" id="GO:0016491">
    <property type="term" value="F:oxidoreductase activity"/>
    <property type="evidence" value="ECO:0007669"/>
    <property type="project" value="UniProtKB-KW"/>
</dbReference>
<gene>
    <name evidence="3" type="ORF">AJ79_02343</name>
</gene>
<dbReference type="STRING" id="1447875.A0A2B7Y3E0"/>
<dbReference type="InterPro" id="IPR023210">
    <property type="entry name" value="NADP_OxRdtase_dom"/>
</dbReference>
<dbReference type="InterPro" id="IPR036812">
    <property type="entry name" value="NAD(P)_OxRdtase_dom_sf"/>
</dbReference>
<reference evidence="3 4" key="1">
    <citation type="submission" date="2017-10" db="EMBL/GenBank/DDBJ databases">
        <title>Comparative genomics in systemic dimorphic fungi from Ajellomycetaceae.</title>
        <authorList>
            <person name="Munoz J.F."/>
            <person name="Mcewen J.G."/>
            <person name="Clay O.K."/>
            <person name="Cuomo C.A."/>
        </authorList>
    </citation>
    <scope>NUCLEOTIDE SEQUENCE [LARGE SCALE GENOMIC DNA]</scope>
    <source>
        <strain evidence="3 4">UAMH5409</strain>
    </source>
</reference>
<name>A0A2B7Y3E0_9EURO</name>
<sequence length="326" mass="36051">MTPSHPTRQLGKDGPRVTALGWGAMGLSTFYGPVGSDEERFQFLDHVYASGQRFWDTSDMYADSETLLGKWFAARAGRRDDIFLATKGGIFGPTFQVRSDPEYMKNACNESLKRLGVSTIDLYYCHRVDQKTPVEKTVEAMADLKREGKIRYLGLSEVSAETVRRAHKIHPISAVQLEYSPFATDAEDPRINLIQTCRELGIAIVAYSPLGRGLITGKYKSPSDFAANDMRSFMPKFSAENLPRNLELVEKIGAVARVKGCSTTALTLAWLMAQGDDVIPIPGSKSVRNFDENMLAMGIEVTKGEDEEVREAVDSAGEFGGRMPDM</sequence>
<dbReference type="PANTHER" id="PTHR43625">
    <property type="entry name" value="AFLATOXIN B1 ALDEHYDE REDUCTASE"/>
    <property type="match status" value="1"/>
</dbReference>
<dbReference type="EMBL" id="PDNB01000024">
    <property type="protein sequence ID" value="PGH15561.1"/>
    <property type="molecule type" value="Genomic_DNA"/>
</dbReference>
<evidence type="ECO:0000313" key="4">
    <source>
        <dbReference type="Proteomes" id="UP000223968"/>
    </source>
</evidence>
<proteinExistence type="predicted"/>
<dbReference type="Pfam" id="PF00248">
    <property type="entry name" value="Aldo_ket_red"/>
    <property type="match status" value="1"/>
</dbReference>
<dbReference type="Proteomes" id="UP000223968">
    <property type="component" value="Unassembled WGS sequence"/>
</dbReference>
<dbReference type="OrthoDB" id="37537at2759"/>
<dbReference type="PANTHER" id="PTHR43625:SF40">
    <property type="entry name" value="ALDO-KETO REDUCTASE YAKC [NADP(+)]"/>
    <property type="match status" value="1"/>
</dbReference>
<evidence type="ECO:0000313" key="3">
    <source>
        <dbReference type="EMBL" id="PGH15561.1"/>
    </source>
</evidence>
<dbReference type="InterPro" id="IPR050791">
    <property type="entry name" value="Aldo-Keto_reductase"/>
</dbReference>
<dbReference type="SUPFAM" id="SSF51430">
    <property type="entry name" value="NAD(P)-linked oxidoreductase"/>
    <property type="match status" value="1"/>
</dbReference>
<accession>A0A2B7Y3E0</accession>
<organism evidence="3 4">
    <name type="scientific">Helicocarpus griseus UAMH5409</name>
    <dbReference type="NCBI Taxonomy" id="1447875"/>
    <lineage>
        <taxon>Eukaryota</taxon>
        <taxon>Fungi</taxon>
        <taxon>Dikarya</taxon>
        <taxon>Ascomycota</taxon>
        <taxon>Pezizomycotina</taxon>
        <taxon>Eurotiomycetes</taxon>
        <taxon>Eurotiomycetidae</taxon>
        <taxon>Onygenales</taxon>
        <taxon>Ajellomycetaceae</taxon>
        <taxon>Helicocarpus</taxon>
    </lineage>
</organism>
<evidence type="ECO:0000256" key="1">
    <source>
        <dbReference type="ARBA" id="ARBA00023002"/>
    </source>
</evidence>
<dbReference type="AlphaFoldDB" id="A0A2B7Y3E0"/>
<evidence type="ECO:0000259" key="2">
    <source>
        <dbReference type="Pfam" id="PF00248"/>
    </source>
</evidence>
<feature type="domain" description="NADP-dependent oxidoreductase" evidence="2">
    <location>
        <begin position="20"/>
        <end position="311"/>
    </location>
</feature>